<dbReference type="InterPro" id="IPR011992">
    <property type="entry name" value="EF-hand-dom_pair"/>
</dbReference>
<feature type="region of interest" description="Disordered" evidence="2">
    <location>
        <begin position="89"/>
        <end position="119"/>
    </location>
</feature>
<dbReference type="GO" id="GO:0005886">
    <property type="term" value="C:plasma membrane"/>
    <property type="evidence" value="ECO:0007669"/>
    <property type="project" value="TreeGrafter"/>
</dbReference>
<dbReference type="Pfam" id="PF00617">
    <property type="entry name" value="RasGEF"/>
    <property type="match status" value="1"/>
</dbReference>
<accession>A0A6S7FS69</accession>
<comment type="caution">
    <text evidence="3">The sequence shown here is derived from an EMBL/GenBank/DDBJ whole genome shotgun (WGS) entry which is preliminary data.</text>
</comment>
<dbReference type="PANTHER" id="PTHR23113:SF252">
    <property type="entry name" value="RAS GUANYL-RELEASING PROTEIN 3"/>
    <property type="match status" value="1"/>
</dbReference>
<dbReference type="PROSITE" id="PS50009">
    <property type="entry name" value="RASGEF_CAT"/>
    <property type="match status" value="1"/>
</dbReference>
<dbReference type="PROSITE" id="PS50081">
    <property type="entry name" value="ZF_DAG_PE_2"/>
    <property type="match status" value="1"/>
</dbReference>
<dbReference type="CDD" id="cd20808">
    <property type="entry name" value="C1_RASGRP"/>
    <property type="match status" value="1"/>
</dbReference>
<dbReference type="InterPro" id="IPR008937">
    <property type="entry name" value="Ras-like_GEF"/>
</dbReference>
<dbReference type="InterPro" id="IPR002219">
    <property type="entry name" value="PKC_DAG/PE"/>
</dbReference>
<dbReference type="Pfam" id="PF00130">
    <property type="entry name" value="C1_1"/>
    <property type="match status" value="1"/>
</dbReference>
<feature type="region of interest" description="Disordered" evidence="2">
    <location>
        <begin position="241"/>
        <end position="267"/>
    </location>
</feature>
<dbReference type="GO" id="GO:0007265">
    <property type="term" value="P:Ras protein signal transduction"/>
    <property type="evidence" value="ECO:0007669"/>
    <property type="project" value="TreeGrafter"/>
</dbReference>
<feature type="coiled-coil region" evidence="1">
    <location>
        <begin position="815"/>
        <end position="856"/>
    </location>
</feature>
<dbReference type="Gene3D" id="1.10.840.10">
    <property type="entry name" value="Ras guanine-nucleotide exchange factors catalytic domain"/>
    <property type="match status" value="1"/>
</dbReference>
<dbReference type="InterPro" id="IPR002048">
    <property type="entry name" value="EF_hand_dom"/>
</dbReference>
<keyword evidence="4" id="KW-1185">Reference proteome</keyword>
<organism evidence="3 4">
    <name type="scientific">Paramuricea clavata</name>
    <name type="common">Red gorgonian</name>
    <name type="synonym">Violescent sea-whip</name>
    <dbReference type="NCBI Taxonomy" id="317549"/>
    <lineage>
        <taxon>Eukaryota</taxon>
        <taxon>Metazoa</taxon>
        <taxon>Cnidaria</taxon>
        <taxon>Anthozoa</taxon>
        <taxon>Octocorallia</taxon>
        <taxon>Malacalcyonacea</taxon>
        <taxon>Plexauridae</taxon>
        <taxon>Paramuricea</taxon>
    </lineage>
</organism>
<keyword evidence="1" id="KW-0175">Coiled coil</keyword>
<feature type="compositionally biased region" description="Low complexity" evidence="2">
    <location>
        <begin position="747"/>
        <end position="760"/>
    </location>
</feature>
<feature type="compositionally biased region" description="Basic residues" evidence="2">
    <location>
        <begin position="772"/>
        <end position="781"/>
    </location>
</feature>
<dbReference type="Gene3D" id="1.20.870.10">
    <property type="entry name" value="Son of sevenless (SoS) protein Chain: S domain 1"/>
    <property type="match status" value="1"/>
</dbReference>
<evidence type="ECO:0000256" key="2">
    <source>
        <dbReference type="SAM" id="MobiDB-lite"/>
    </source>
</evidence>
<dbReference type="InterPro" id="IPR046349">
    <property type="entry name" value="C1-like_sf"/>
</dbReference>
<dbReference type="SUPFAM" id="SSF57889">
    <property type="entry name" value="Cysteine-rich domain"/>
    <property type="match status" value="1"/>
</dbReference>
<dbReference type="InterPro" id="IPR001895">
    <property type="entry name" value="RASGEF_cat_dom"/>
</dbReference>
<dbReference type="SUPFAM" id="SSF47473">
    <property type="entry name" value="EF-hand"/>
    <property type="match status" value="1"/>
</dbReference>
<dbReference type="PANTHER" id="PTHR23113">
    <property type="entry name" value="GUANINE NUCLEOTIDE EXCHANGE FACTOR"/>
    <property type="match status" value="1"/>
</dbReference>
<feature type="compositionally biased region" description="Acidic residues" evidence="2">
    <location>
        <begin position="256"/>
        <end position="267"/>
    </location>
</feature>
<protein>
    <submittedName>
        <fullName evidence="3">Ras guanyl-releasing 3-like isoform X1</fullName>
    </submittedName>
</protein>
<dbReference type="PROSITE" id="PS00018">
    <property type="entry name" value="EF_HAND_1"/>
    <property type="match status" value="2"/>
</dbReference>
<evidence type="ECO:0000313" key="3">
    <source>
        <dbReference type="EMBL" id="CAB3977520.1"/>
    </source>
</evidence>
<gene>
    <name evidence="3" type="ORF">PACLA_8A015068</name>
</gene>
<dbReference type="SMART" id="SM00054">
    <property type="entry name" value="EFh"/>
    <property type="match status" value="2"/>
</dbReference>
<dbReference type="SMART" id="SM00147">
    <property type="entry name" value="RasGEF"/>
    <property type="match status" value="1"/>
</dbReference>
<dbReference type="Gene3D" id="3.30.60.20">
    <property type="match status" value="1"/>
</dbReference>
<dbReference type="GO" id="GO:0005509">
    <property type="term" value="F:calcium ion binding"/>
    <property type="evidence" value="ECO:0007669"/>
    <property type="project" value="InterPro"/>
</dbReference>
<dbReference type="InterPro" id="IPR023578">
    <property type="entry name" value="Ras_GEF_dom_sf"/>
</dbReference>
<feature type="region of interest" description="Disordered" evidence="2">
    <location>
        <begin position="746"/>
        <end position="788"/>
    </location>
</feature>
<dbReference type="OrthoDB" id="74314at2759"/>
<name>A0A6S7FS69_PARCT</name>
<dbReference type="GO" id="GO:0005085">
    <property type="term" value="F:guanyl-nucleotide exchange factor activity"/>
    <property type="evidence" value="ECO:0007669"/>
    <property type="project" value="InterPro"/>
</dbReference>
<dbReference type="PROSITE" id="PS00479">
    <property type="entry name" value="ZF_DAG_PE_1"/>
    <property type="match status" value="1"/>
</dbReference>
<dbReference type="Pfam" id="PF13202">
    <property type="entry name" value="EF-hand_5"/>
    <property type="match status" value="2"/>
</dbReference>
<evidence type="ECO:0000256" key="1">
    <source>
        <dbReference type="SAM" id="Coils"/>
    </source>
</evidence>
<dbReference type="Proteomes" id="UP001152795">
    <property type="component" value="Unassembled WGS sequence"/>
</dbReference>
<dbReference type="AlphaFoldDB" id="A0A6S7FS69"/>
<dbReference type="InterPro" id="IPR036964">
    <property type="entry name" value="RASGEF_cat_dom_sf"/>
</dbReference>
<dbReference type="PROSITE" id="PS50222">
    <property type="entry name" value="EF_HAND_2"/>
    <property type="match status" value="1"/>
</dbReference>
<dbReference type="InterPro" id="IPR018247">
    <property type="entry name" value="EF_Hand_1_Ca_BS"/>
</dbReference>
<proteinExistence type="predicted"/>
<dbReference type="SMART" id="SM00109">
    <property type="entry name" value="C1"/>
    <property type="match status" value="1"/>
</dbReference>
<dbReference type="CDD" id="cd00155">
    <property type="entry name" value="RasGEF"/>
    <property type="match status" value="1"/>
</dbReference>
<dbReference type="SUPFAM" id="SSF48366">
    <property type="entry name" value="Ras GEF"/>
    <property type="match status" value="1"/>
</dbReference>
<evidence type="ECO:0000313" key="4">
    <source>
        <dbReference type="Proteomes" id="UP001152795"/>
    </source>
</evidence>
<dbReference type="Gene3D" id="1.10.238.10">
    <property type="entry name" value="EF-hand"/>
    <property type="match status" value="1"/>
</dbReference>
<sequence>MNRSSTTHPSVTSKPSLSNELSSLAIESGSLEKFIKLALREFDENGCIVSPPSITIVLLTMHGWYITSKDFVAKVIEIYEKSRGEHDVAIVPGDDADSSDVFETPPSSYFGHNDQHSKKLTSITESKESSDELDNDMAAQNGRLPVPKITVNGGNLEATGENRRVANGVNRKSEVTLNSKIHMGNNNETSEVASTVSGPTFYGVSVVEPCTVAQVQIEEAESVETPEVKVTCVREESIDKQDDSLLEASNGKHDDVSEETSSLDESLENGDEQVINMWIVCRFLNYWMSKFGSYLRVDDNVLMEIGQFRKSLINESPENEKKIKQLIGRAALGAGELHSHSTRLVRQREVTRMKSLAFHDLTPKDIAEQLTHIDCRSLKKIPMSEWKTYARKTKLSSVPSLEKYVVRFNGLSRWIEAMVLNGDSPERRAHVIEKFLNVAQCLRSHQNFNSLMAVIGALNHSALRRLQQTMLLLSEHKKKFLQEMTEFLSSEGNYSNYRRELANCSVHLKDLIAVDTALPDYVPDKKLINFQKMVKFYTVIATLMNFKNMQPPAPSKFELINMLRLSIQMTISEDELYELSYAKEPKRSSVISQTVDAPKSQLFADWASGRVAAPDSKTIDRHVSSMVEAVFKFYDRDSDGRLTTEDFEAISTNFPFIDTFGVVDADSDGVVTKDEMKAYFLKANYRALGRDFIHNFQETTYLTPNFCEHCGGVLWGLIRQGFKCKDCGINCHKACKGQVVVDCRTKSSTPSSPHLNSSTLERAASKADAIRHKWKNKRKSRMGNPDRDTMIKEEPITVDEVDTVHTKPDVPDQANRALLDENKRLTDENEKLNNDLNQALEKVSHLESQLKHVRQEAITFVLEQLDALQLRRNTAV</sequence>
<reference evidence="3" key="1">
    <citation type="submission" date="2020-04" db="EMBL/GenBank/DDBJ databases">
        <authorList>
            <person name="Alioto T."/>
            <person name="Alioto T."/>
            <person name="Gomez Garrido J."/>
        </authorList>
    </citation>
    <scope>NUCLEOTIDE SEQUENCE</scope>
    <source>
        <strain evidence="3">A484AB</strain>
    </source>
</reference>
<dbReference type="EMBL" id="CACRXK020000052">
    <property type="protein sequence ID" value="CAB3977520.1"/>
    <property type="molecule type" value="Genomic_DNA"/>
</dbReference>